<evidence type="ECO:0000256" key="2">
    <source>
        <dbReference type="ARBA" id="ARBA00022679"/>
    </source>
</evidence>
<sequence>MAWDWAAKRHVLCVRLDNMGDVLMCSPAIRALRESGASRISLLASVAGAHVAPYIPEIDTVLAYDPAWVKNNSSGQDDDINMIGRLRALRPDAAVIFTSFSQSALPAALMCHLAGIPSVLAHCRENPYRLLSDWVRDTEPQSGIRHEVQRQLDLVAHVGAHSAETRLSFRVRDGDRLSLKHKLVHLGVSETEGWICVHAGATAASRRYPAALMVQALVGLRGEGRRILLLGGHEDLALSQALADHRALLPGLIDLSGQLSLGELGAALEGAAVMICNNSGPAHIAAALQTPIVDLYALTNPQHTPWQTASRVLYHDVPCKYCYRSVCEQGHHACLAGVDPRRVTAAARELLQHGRDDSVVSLHAEDVSCLP</sequence>
<reference evidence="3 4" key="1">
    <citation type="submission" date="2017-05" db="EMBL/GenBank/DDBJ databases">
        <title>Complete and WGS of Bordetella genogroups.</title>
        <authorList>
            <person name="Spilker T."/>
            <person name="LiPuma J."/>
        </authorList>
    </citation>
    <scope>NUCLEOTIDE SEQUENCE [LARGE SCALE GENOMIC DNA]</scope>
    <source>
        <strain evidence="3 4">AU9919</strain>
    </source>
</reference>
<evidence type="ECO:0000256" key="1">
    <source>
        <dbReference type="ARBA" id="ARBA00022676"/>
    </source>
</evidence>
<evidence type="ECO:0000313" key="4">
    <source>
        <dbReference type="Proteomes" id="UP000216885"/>
    </source>
</evidence>
<dbReference type="GO" id="GO:0008713">
    <property type="term" value="F:ADP-heptose-lipopolysaccharide heptosyltransferase activity"/>
    <property type="evidence" value="ECO:0007669"/>
    <property type="project" value="TreeGrafter"/>
</dbReference>
<evidence type="ECO:0000313" key="3">
    <source>
        <dbReference type="EMBL" id="OZI56118.1"/>
    </source>
</evidence>
<dbReference type="AlphaFoldDB" id="A0A261U2E6"/>
<name>A0A261U2E6_9BORD</name>
<keyword evidence="4" id="KW-1185">Reference proteome</keyword>
<dbReference type="GO" id="GO:0005829">
    <property type="term" value="C:cytosol"/>
    <property type="evidence" value="ECO:0007669"/>
    <property type="project" value="TreeGrafter"/>
</dbReference>
<dbReference type="GO" id="GO:0009244">
    <property type="term" value="P:lipopolysaccharide core region biosynthetic process"/>
    <property type="evidence" value="ECO:0007669"/>
    <property type="project" value="TreeGrafter"/>
</dbReference>
<dbReference type="Proteomes" id="UP000216885">
    <property type="component" value="Unassembled WGS sequence"/>
</dbReference>
<gene>
    <name evidence="3" type="ORF">CAL20_11765</name>
</gene>
<keyword evidence="2 3" id="KW-0808">Transferase</keyword>
<comment type="caution">
    <text evidence="3">The sequence shown here is derived from an EMBL/GenBank/DDBJ whole genome shotgun (WGS) entry which is preliminary data.</text>
</comment>
<protein>
    <submittedName>
        <fullName evidence="3">Glycosyl transferase</fullName>
    </submittedName>
</protein>
<dbReference type="Gene3D" id="3.40.50.2000">
    <property type="entry name" value="Glycogen Phosphorylase B"/>
    <property type="match status" value="2"/>
</dbReference>
<dbReference type="CDD" id="cd03789">
    <property type="entry name" value="GT9_LPS_heptosyltransferase"/>
    <property type="match status" value="1"/>
</dbReference>
<proteinExistence type="predicted"/>
<dbReference type="PANTHER" id="PTHR30160:SF1">
    <property type="entry name" value="LIPOPOLYSACCHARIDE 1,2-N-ACETYLGLUCOSAMINETRANSFERASE-RELATED"/>
    <property type="match status" value="1"/>
</dbReference>
<dbReference type="Pfam" id="PF01075">
    <property type="entry name" value="Glyco_transf_9"/>
    <property type="match status" value="1"/>
</dbReference>
<dbReference type="SUPFAM" id="SSF53756">
    <property type="entry name" value="UDP-Glycosyltransferase/glycogen phosphorylase"/>
    <property type="match status" value="1"/>
</dbReference>
<keyword evidence="1" id="KW-0328">Glycosyltransferase</keyword>
<accession>A0A261U2E6</accession>
<dbReference type="EMBL" id="NEVQ01000013">
    <property type="protein sequence ID" value="OZI56118.1"/>
    <property type="molecule type" value="Genomic_DNA"/>
</dbReference>
<dbReference type="InterPro" id="IPR051199">
    <property type="entry name" value="LPS_LOS_Heptosyltrfase"/>
</dbReference>
<organism evidence="3 4">
    <name type="scientific">Bordetella genomosp. 4</name>
    <dbReference type="NCBI Taxonomy" id="463044"/>
    <lineage>
        <taxon>Bacteria</taxon>
        <taxon>Pseudomonadati</taxon>
        <taxon>Pseudomonadota</taxon>
        <taxon>Betaproteobacteria</taxon>
        <taxon>Burkholderiales</taxon>
        <taxon>Alcaligenaceae</taxon>
        <taxon>Bordetella</taxon>
    </lineage>
</organism>
<dbReference type="PANTHER" id="PTHR30160">
    <property type="entry name" value="TETRAACYLDISACCHARIDE 4'-KINASE-RELATED"/>
    <property type="match status" value="1"/>
</dbReference>
<dbReference type="RefSeq" id="WP_094837952.1">
    <property type="nucleotide sequence ID" value="NZ_NEVQ01000013.1"/>
</dbReference>
<dbReference type="InterPro" id="IPR002201">
    <property type="entry name" value="Glyco_trans_9"/>
</dbReference>